<keyword evidence="2" id="KW-0862">Zinc</keyword>
<dbReference type="PROSITE" id="PS50158">
    <property type="entry name" value="ZF_CCHC"/>
    <property type="match status" value="2"/>
</dbReference>
<dbReference type="GO" id="GO:0008270">
    <property type="term" value="F:zinc ion binding"/>
    <property type="evidence" value="ECO:0007669"/>
    <property type="project" value="UniProtKB-KW"/>
</dbReference>
<proteinExistence type="predicted"/>
<keyword evidence="5" id="KW-1185">Reference proteome</keyword>
<dbReference type="Gene3D" id="4.10.60.10">
    <property type="entry name" value="Zinc finger, CCHC-type"/>
    <property type="match status" value="2"/>
</dbReference>
<dbReference type="OrthoDB" id="2527451at2759"/>
<dbReference type="SUPFAM" id="SSF57756">
    <property type="entry name" value="Retrovirus zinc finger-like domains"/>
    <property type="match status" value="2"/>
</dbReference>
<sequence length="167" mass="17577">MAGARGCFNCGGCCVLSQGGHADLLQLFVRSLWRIIPIAERYILPGGLEGHVSRDCTSEAKAKSCFKCGKEGHLSRECPDNTATGGFSSYSGGSGGQECYRCGKPGHIARACPEAASGNFGAFGGGGSQKTWQLLLRRCRAPFAGLPRAHLEGMPAASKEGVLHLRF</sequence>
<reference evidence="4 5" key="1">
    <citation type="submission" date="2017-04" db="EMBL/GenBank/DDBJ databases">
        <title>Genome Sequence of the Model Brown-Rot Fungus Postia placenta SB12.</title>
        <authorList>
            <consortium name="DOE Joint Genome Institute"/>
            <person name="Gaskell J."/>
            <person name="Kersten P."/>
            <person name="Larrondo L.F."/>
            <person name="Canessa P."/>
            <person name="Martinez D."/>
            <person name="Hibbett D."/>
            <person name="Schmoll M."/>
            <person name="Kubicek C.P."/>
            <person name="Martinez A.T."/>
            <person name="Yadav J."/>
            <person name="Master E."/>
            <person name="Magnuson J.K."/>
            <person name="James T."/>
            <person name="Yaver D."/>
            <person name="Berka R."/>
            <person name="Labutti K."/>
            <person name="Lipzen A."/>
            <person name="Aerts A."/>
            <person name="Barry K."/>
            <person name="Henrissat B."/>
            <person name="Blanchette R."/>
            <person name="Grigoriev I."/>
            <person name="Cullen D."/>
        </authorList>
    </citation>
    <scope>NUCLEOTIDE SEQUENCE [LARGE SCALE GENOMIC DNA]</scope>
    <source>
        <strain evidence="4 5">MAD-698-R-SB12</strain>
    </source>
</reference>
<keyword evidence="1" id="KW-0507">mRNA processing</keyword>
<dbReference type="Proteomes" id="UP000194127">
    <property type="component" value="Unassembled WGS sequence"/>
</dbReference>
<protein>
    <recommendedName>
        <fullName evidence="3">CCHC-type domain-containing protein</fullName>
    </recommendedName>
</protein>
<dbReference type="STRING" id="670580.A0A1X6N9R4"/>
<evidence type="ECO:0000313" key="5">
    <source>
        <dbReference type="Proteomes" id="UP000194127"/>
    </source>
</evidence>
<gene>
    <name evidence="4" type="ORF">POSPLADRAFT_1032163</name>
</gene>
<dbReference type="InterPro" id="IPR051714">
    <property type="entry name" value="Znf_CCHC_NABP"/>
</dbReference>
<name>A0A1X6N9R4_9APHY</name>
<keyword evidence="2" id="KW-0479">Metal-binding</keyword>
<feature type="domain" description="CCHC-type" evidence="3">
    <location>
        <begin position="65"/>
        <end position="80"/>
    </location>
</feature>
<feature type="domain" description="CCHC-type" evidence="3">
    <location>
        <begin position="99"/>
        <end position="114"/>
    </location>
</feature>
<evidence type="ECO:0000256" key="1">
    <source>
        <dbReference type="ARBA" id="ARBA00022664"/>
    </source>
</evidence>
<dbReference type="EMBL" id="KZ110593">
    <property type="protein sequence ID" value="OSX65385.1"/>
    <property type="molecule type" value="Genomic_DNA"/>
</dbReference>
<dbReference type="InterPro" id="IPR036875">
    <property type="entry name" value="Znf_CCHC_sf"/>
</dbReference>
<keyword evidence="2" id="KW-0863">Zinc-finger</keyword>
<dbReference type="GO" id="GO:0006397">
    <property type="term" value="P:mRNA processing"/>
    <property type="evidence" value="ECO:0007669"/>
    <property type="project" value="UniProtKB-KW"/>
</dbReference>
<dbReference type="GeneID" id="36321784"/>
<evidence type="ECO:0000313" key="4">
    <source>
        <dbReference type="EMBL" id="OSX65385.1"/>
    </source>
</evidence>
<dbReference type="GO" id="GO:0003676">
    <property type="term" value="F:nucleic acid binding"/>
    <property type="evidence" value="ECO:0007669"/>
    <property type="project" value="InterPro"/>
</dbReference>
<dbReference type="InterPro" id="IPR001878">
    <property type="entry name" value="Znf_CCHC"/>
</dbReference>
<evidence type="ECO:0000259" key="3">
    <source>
        <dbReference type="PROSITE" id="PS50158"/>
    </source>
</evidence>
<organism evidence="4 5">
    <name type="scientific">Postia placenta MAD-698-R-SB12</name>
    <dbReference type="NCBI Taxonomy" id="670580"/>
    <lineage>
        <taxon>Eukaryota</taxon>
        <taxon>Fungi</taxon>
        <taxon>Dikarya</taxon>
        <taxon>Basidiomycota</taxon>
        <taxon>Agaricomycotina</taxon>
        <taxon>Agaricomycetes</taxon>
        <taxon>Polyporales</taxon>
        <taxon>Adustoporiaceae</taxon>
        <taxon>Rhodonia</taxon>
    </lineage>
</organism>
<evidence type="ECO:0000256" key="2">
    <source>
        <dbReference type="PROSITE-ProRule" id="PRU00047"/>
    </source>
</evidence>
<dbReference type="PANTHER" id="PTHR23002">
    <property type="entry name" value="ZINC FINGER CCHC DOMAIN CONTAINING PROTEIN"/>
    <property type="match status" value="1"/>
</dbReference>
<dbReference type="SMART" id="SM00343">
    <property type="entry name" value="ZnF_C2HC"/>
    <property type="match status" value="3"/>
</dbReference>
<accession>A0A1X6N9R4</accession>
<dbReference type="RefSeq" id="XP_024342179.1">
    <property type="nucleotide sequence ID" value="XM_024476833.1"/>
</dbReference>
<dbReference type="Pfam" id="PF00098">
    <property type="entry name" value="zf-CCHC"/>
    <property type="match status" value="2"/>
</dbReference>
<dbReference type="AlphaFoldDB" id="A0A1X6N9R4"/>